<evidence type="ECO:0000313" key="2">
    <source>
        <dbReference type="Proteomes" id="UP000237000"/>
    </source>
</evidence>
<sequence>MSCSSRANLRANVAQMDGRTDYGSKWNHGIINPSIYNTRLIKCLSGINGVSSGTIGEATSGSEISRKADESLQTVISSFYSPVTAFAISCSSARSHHCGGSLSLGLRICGGGCGEFNVDSGSRKKRGRLLIRFDMISMVSRARMLSSSSKPQSKICTNTSPMWPWHFSTSSSMIASSSRATNMGFGSSKWHIT</sequence>
<dbReference type="EMBL" id="JXTC01000142">
    <property type="protein sequence ID" value="PON85777.1"/>
    <property type="molecule type" value="Genomic_DNA"/>
</dbReference>
<gene>
    <name evidence="1" type="ORF">TorRG33x02_183860</name>
</gene>
<organism evidence="1 2">
    <name type="scientific">Trema orientale</name>
    <name type="common">Charcoal tree</name>
    <name type="synonym">Celtis orientalis</name>
    <dbReference type="NCBI Taxonomy" id="63057"/>
    <lineage>
        <taxon>Eukaryota</taxon>
        <taxon>Viridiplantae</taxon>
        <taxon>Streptophyta</taxon>
        <taxon>Embryophyta</taxon>
        <taxon>Tracheophyta</taxon>
        <taxon>Spermatophyta</taxon>
        <taxon>Magnoliopsida</taxon>
        <taxon>eudicotyledons</taxon>
        <taxon>Gunneridae</taxon>
        <taxon>Pentapetalae</taxon>
        <taxon>rosids</taxon>
        <taxon>fabids</taxon>
        <taxon>Rosales</taxon>
        <taxon>Cannabaceae</taxon>
        <taxon>Trema</taxon>
    </lineage>
</organism>
<keyword evidence="2" id="KW-1185">Reference proteome</keyword>
<dbReference type="InParanoid" id="A0A2P5EJQ4"/>
<evidence type="ECO:0000313" key="1">
    <source>
        <dbReference type="EMBL" id="PON85777.1"/>
    </source>
</evidence>
<comment type="caution">
    <text evidence="1">The sequence shown here is derived from an EMBL/GenBank/DDBJ whole genome shotgun (WGS) entry which is preliminary data.</text>
</comment>
<dbReference type="Proteomes" id="UP000237000">
    <property type="component" value="Unassembled WGS sequence"/>
</dbReference>
<dbReference type="OrthoDB" id="10466608at2759"/>
<reference evidence="2" key="1">
    <citation type="submission" date="2016-06" db="EMBL/GenBank/DDBJ databases">
        <title>Parallel loss of symbiosis genes in relatives of nitrogen-fixing non-legume Parasponia.</title>
        <authorList>
            <person name="Van Velzen R."/>
            <person name="Holmer R."/>
            <person name="Bu F."/>
            <person name="Rutten L."/>
            <person name="Van Zeijl A."/>
            <person name="Liu W."/>
            <person name="Santuari L."/>
            <person name="Cao Q."/>
            <person name="Sharma T."/>
            <person name="Shen D."/>
            <person name="Roswanjaya Y."/>
            <person name="Wardhani T."/>
            <person name="Kalhor M.S."/>
            <person name="Jansen J."/>
            <person name="Van den Hoogen J."/>
            <person name="Gungor B."/>
            <person name="Hartog M."/>
            <person name="Hontelez J."/>
            <person name="Verver J."/>
            <person name="Yang W.-C."/>
            <person name="Schijlen E."/>
            <person name="Repin R."/>
            <person name="Schilthuizen M."/>
            <person name="Schranz E."/>
            <person name="Heidstra R."/>
            <person name="Miyata K."/>
            <person name="Fedorova E."/>
            <person name="Kohlen W."/>
            <person name="Bisseling T."/>
            <person name="Smit S."/>
            <person name="Geurts R."/>
        </authorList>
    </citation>
    <scope>NUCLEOTIDE SEQUENCE [LARGE SCALE GENOMIC DNA]</scope>
    <source>
        <strain evidence="2">cv. RG33-2</strain>
    </source>
</reference>
<accession>A0A2P5EJQ4</accession>
<name>A0A2P5EJQ4_TREOI</name>
<protein>
    <submittedName>
        <fullName evidence="1">Uncharacterized protein</fullName>
    </submittedName>
</protein>
<proteinExistence type="predicted"/>
<dbReference type="AlphaFoldDB" id="A0A2P5EJQ4"/>